<name>A0A8J5WYJ0_ZIZPA</name>
<proteinExistence type="predicted"/>
<evidence type="ECO:0000313" key="3">
    <source>
        <dbReference type="Proteomes" id="UP000729402"/>
    </source>
</evidence>
<protein>
    <submittedName>
        <fullName evidence="2">Uncharacterized protein</fullName>
    </submittedName>
</protein>
<keyword evidence="3" id="KW-1185">Reference proteome</keyword>
<organism evidence="2 3">
    <name type="scientific">Zizania palustris</name>
    <name type="common">Northern wild rice</name>
    <dbReference type="NCBI Taxonomy" id="103762"/>
    <lineage>
        <taxon>Eukaryota</taxon>
        <taxon>Viridiplantae</taxon>
        <taxon>Streptophyta</taxon>
        <taxon>Embryophyta</taxon>
        <taxon>Tracheophyta</taxon>
        <taxon>Spermatophyta</taxon>
        <taxon>Magnoliopsida</taxon>
        <taxon>Liliopsida</taxon>
        <taxon>Poales</taxon>
        <taxon>Poaceae</taxon>
        <taxon>BOP clade</taxon>
        <taxon>Oryzoideae</taxon>
        <taxon>Oryzeae</taxon>
        <taxon>Zizaniinae</taxon>
        <taxon>Zizania</taxon>
    </lineage>
</organism>
<reference evidence="2" key="1">
    <citation type="journal article" date="2021" name="bioRxiv">
        <title>Whole Genome Assembly and Annotation of Northern Wild Rice, Zizania palustris L., Supports a Whole Genome Duplication in the Zizania Genus.</title>
        <authorList>
            <person name="Haas M."/>
            <person name="Kono T."/>
            <person name="Macchietto M."/>
            <person name="Millas R."/>
            <person name="McGilp L."/>
            <person name="Shao M."/>
            <person name="Duquette J."/>
            <person name="Hirsch C.N."/>
            <person name="Kimball J."/>
        </authorList>
    </citation>
    <scope>NUCLEOTIDE SEQUENCE</scope>
    <source>
        <tissue evidence="2">Fresh leaf tissue</tissue>
    </source>
</reference>
<feature type="compositionally biased region" description="Low complexity" evidence="1">
    <location>
        <begin position="108"/>
        <end position="118"/>
    </location>
</feature>
<feature type="compositionally biased region" description="Basic and acidic residues" evidence="1">
    <location>
        <begin position="77"/>
        <end position="87"/>
    </location>
</feature>
<feature type="compositionally biased region" description="Gly residues" evidence="1">
    <location>
        <begin position="51"/>
        <end position="60"/>
    </location>
</feature>
<dbReference type="Proteomes" id="UP000729402">
    <property type="component" value="Unassembled WGS sequence"/>
</dbReference>
<feature type="compositionally biased region" description="Basic residues" evidence="1">
    <location>
        <begin position="28"/>
        <end position="38"/>
    </location>
</feature>
<evidence type="ECO:0000256" key="1">
    <source>
        <dbReference type="SAM" id="MobiDB-lite"/>
    </source>
</evidence>
<sequence length="190" mass="20493">MCSIHRREQCAQNHQLEHFYFKHQLTSQKKKHEQRRKNWPYLRLGFDSSGGLRGKGGGPAAGARRGPAGGGGPATGAEDRRRGEARRGGVPTAGARRGPARRGGGPATGARRGPAVGAEDPRWRWRPGGWGEARWGGGPTAGVRRGEALRDGAEDRRRWRDVDRRRGRGEARRGGGQAPGAISGEARSVV</sequence>
<feature type="compositionally biased region" description="Basic and acidic residues" evidence="1">
    <location>
        <begin position="144"/>
        <end position="173"/>
    </location>
</feature>
<feature type="compositionally biased region" description="Gly residues" evidence="1">
    <location>
        <begin position="128"/>
        <end position="140"/>
    </location>
</feature>
<gene>
    <name evidence="2" type="ORF">GUJ93_ZPchr0013g35514</name>
</gene>
<comment type="caution">
    <text evidence="2">The sequence shown here is derived from an EMBL/GenBank/DDBJ whole genome shotgun (WGS) entry which is preliminary data.</text>
</comment>
<evidence type="ECO:0000313" key="2">
    <source>
        <dbReference type="EMBL" id="KAG8097914.1"/>
    </source>
</evidence>
<feature type="compositionally biased region" description="Low complexity" evidence="1">
    <location>
        <begin position="88"/>
        <end position="97"/>
    </location>
</feature>
<feature type="region of interest" description="Disordered" evidence="1">
    <location>
        <begin position="26"/>
        <end position="190"/>
    </location>
</feature>
<dbReference type="EMBL" id="JAAALK010000079">
    <property type="protein sequence ID" value="KAG8097914.1"/>
    <property type="molecule type" value="Genomic_DNA"/>
</dbReference>
<dbReference type="AlphaFoldDB" id="A0A8J5WYJ0"/>
<reference evidence="2" key="2">
    <citation type="submission" date="2021-02" db="EMBL/GenBank/DDBJ databases">
        <authorList>
            <person name="Kimball J.A."/>
            <person name="Haas M.W."/>
            <person name="Macchietto M."/>
            <person name="Kono T."/>
            <person name="Duquette J."/>
            <person name="Shao M."/>
        </authorList>
    </citation>
    <scope>NUCLEOTIDE SEQUENCE</scope>
    <source>
        <tissue evidence="2">Fresh leaf tissue</tissue>
    </source>
</reference>
<accession>A0A8J5WYJ0</accession>